<dbReference type="GO" id="GO:0042732">
    <property type="term" value="P:D-xylose metabolic process"/>
    <property type="evidence" value="ECO:0007669"/>
    <property type="project" value="UniProtKB-KW"/>
</dbReference>
<dbReference type="Gene3D" id="1.10.10.10">
    <property type="entry name" value="Winged helix-like DNA-binding domain superfamily/Winged helix DNA-binding domain"/>
    <property type="match status" value="1"/>
</dbReference>
<gene>
    <name evidence="4" type="ordered locus">Mahau_0901</name>
</gene>
<comment type="function">
    <text evidence="1">Transcriptional repressor of xylose-utilizing enzymes.</text>
</comment>
<dbReference type="InterPro" id="IPR036390">
    <property type="entry name" value="WH_DNA-bd_sf"/>
</dbReference>
<dbReference type="Pfam" id="PF13412">
    <property type="entry name" value="HTH_24"/>
    <property type="match status" value="1"/>
</dbReference>
<evidence type="ECO:0000256" key="1">
    <source>
        <dbReference type="ARBA" id="ARBA00002486"/>
    </source>
</evidence>
<dbReference type="Gene3D" id="3.30.420.40">
    <property type="match status" value="2"/>
</dbReference>
<dbReference type="HOGENOM" id="CLU_036604_13_1_9"/>
<dbReference type="OrthoDB" id="9810372at2"/>
<dbReference type="AlphaFoldDB" id="F4A1Y3"/>
<dbReference type="eggNOG" id="COG1940">
    <property type="taxonomic scope" value="Bacteria"/>
</dbReference>
<evidence type="ECO:0000313" key="4">
    <source>
        <dbReference type="EMBL" id="AEE96099.1"/>
    </source>
</evidence>
<dbReference type="InterPro" id="IPR000600">
    <property type="entry name" value="ROK"/>
</dbReference>
<dbReference type="PANTHER" id="PTHR18964">
    <property type="entry name" value="ROK (REPRESSOR, ORF, KINASE) FAMILY"/>
    <property type="match status" value="1"/>
</dbReference>
<evidence type="ECO:0000256" key="2">
    <source>
        <dbReference type="ARBA" id="ARBA00006479"/>
    </source>
</evidence>
<keyword evidence="3" id="KW-0859">Xylose metabolism</keyword>
<dbReference type="SUPFAM" id="SSF53067">
    <property type="entry name" value="Actin-like ATPase domain"/>
    <property type="match status" value="1"/>
</dbReference>
<dbReference type="InterPro" id="IPR036388">
    <property type="entry name" value="WH-like_DNA-bd_sf"/>
</dbReference>
<organism evidence="4 5">
    <name type="scientific">Mahella australiensis (strain DSM 15567 / CIP 107919 / 50-1 BON)</name>
    <dbReference type="NCBI Taxonomy" id="697281"/>
    <lineage>
        <taxon>Bacteria</taxon>
        <taxon>Bacillati</taxon>
        <taxon>Bacillota</taxon>
        <taxon>Clostridia</taxon>
        <taxon>Thermoanaerobacterales</taxon>
        <taxon>Thermoanaerobacterales Family IV. Incertae Sedis</taxon>
        <taxon>Mahella</taxon>
    </lineage>
</organism>
<evidence type="ECO:0000256" key="3">
    <source>
        <dbReference type="ARBA" id="ARBA00022629"/>
    </source>
</evidence>
<accession>F4A1Y3</accession>
<keyword evidence="5" id="KW-1185">Reference proteome</keyword>
<reference evidence="5" key="1">
    <citation type="submission" date="2010-11" db="EMBL/GenBank/DDBJ databases">
        <title>The complete genome of Mahella australiensis DSM 15567.</title>
        <authorList>
            <consortium name="US DOE Joint Genome Institute (JGI-PGF)"/>
            <person name="Lucas S."/>
            <person name="Copeland A."/>
            <person name="Lapidus A."/>
            <person name="Bruce D."/>
            <person name="Goodwin L."/>
            <person name="Pitluck S."/>
            <person name="Kyrpides N."/>
            <person name="Mavromatis K."/>
            <person name="Pagani I."/>
            <person name="Ivanova N."/>
            <person name="Teshima H."/>
            <person name="Brettin T."/>
            <person name="Detter J.C."/>
            <person name="Han C."/>
            <person name="Tapia R."/>
            <person name="Land M."/>
            <person name="Hauser L."/>
            <person name="Markowitz V."/>
            <person name="Cheng J.-F."/>
            <person name="Hugenholtz P."/>
            <person name="Woyke T."/>
            <person name="Wu D."/>
            <person name="Spring S."/>
            <person name="Pukall R."/>
            <person name="Steenblock K."/>
            <person name="Schneider S."/>
            <person name="Klenk H.-P."/>
            <person name="Eisen J.A."/>
        </authorList>
    </citation>
    <scope>NUCLEOTIDE SEQUENCE [LARGE SCALE GENOMIC DNA]</scope>
    <source>
        <strain evidence="5">DSM 15567 / CIP 107919 / 50-1 BON</strain>
    </source>
</reference>
<dbReference type="Proteomes" id="UP000008457">
    <property type="component" value="Chromosome"/>
</dbReference>
<dbReference type="InterPro" id="IPR043129">
    <property type="entry name" value="ATPase_NBD"/>
</dbReference>
<dbReference type="Pfam" id="PF00480">
    <property type="entry name" value="ROK"/>
    <property type="match status" value="1"/>
</dbReference>
<sequence>MQKPVDVFGLMRDTMKIKVYEIIRKHGPITRAEIKDITGMKLTTLSRILDELSDRGLIMQTGFDASGGGRRPVLFAIVPSFAYAVGIDISRTYTKAVLFDMAFKAVDGCTMDMNEDCTPQNVVERLVSWLNKTTVDKRKILGIGIGTVGPITSDGIIKHPRDFPAYGWDMVPIKQMMETYTGLPVMVANGADCAVMGEYSCGKAVKRSGVIAYIIIGIGIRCGIMVNGAVVTGLNEEEDAFGHMIVDIDGKLCGCGNYGCLETYCSMPAILMSYASHIKKYQSNNDLPLSHLVFRDFCTALEKGDEIAMRVADEAAVYLSAGLANFARLLNPQLVMLGGPLINDCHRIYDAAVEMTYKRLCGEGGAKTHIFDKGLLSNEAVCTGAAAMIINITIHRSGTNAIRESRDNTNELSWIKLS</sequence>
<dbReference type="EMBL" id="CP002360">
    <property type="protein sequence ID" value="AEE96099.1"/>
    <property type="molecule type" value="Genomic_DNA"/>
</dbReference>
<dbReference type="RefSeq" id="WP_013780529.1">
    <property type="nucleotide sequence ID" value="NC_015520.1"/>
</dbReference>
<name>F4A1Y3_MAHA5</name>
<evidence type="ECO:0000313" key="5">
    <source>
        <dbReference type="Proteomes" id="UP000008457"/>
    </source>
</evidence>
<proteinExistence type="inferred from homology"/>
<reference evidence="4 5" key="2">
    <citation type="journal article" date="2011" name="Stand. Genomic Sci.">
        <title>Complete genome sequence of Mahella australiensis type strain (50-1 BON).</title>
        <authorList>
            <person name="Sikorski J."/>
            <person name="Teshima H."/>
            <person name="Nolan M."/>
            <person name="Lucas S."/>
            <person name="Hammon N."/>
            <person name="Deshpande S."/>
            <person name="Cheng J.F."/>
            <person name="Pitluck S."/>
            <person name="Liolios K."/>
            <person name="Pagani I."/>
            <person name="Ivanova N."/>
            <person name="Huntemann M."/>
            <person name="Mavromatis K."/>
            <person name="Ovchinikova G."/>
            <person name="Pati A."/>
            <person name="Tapia R."/>
            <person name="Han C."/>
            <person name="Goodwin L."/>
            <person name="Chen A."/>
            <person name="Palaniappan K."/>
            <person name="Land M."/>
            <person name="Hauser L."/>
            <person name="Ngatchou-Djao O.D."/>
            <person name="Rohde M."/>
            <person name="Pukall R."/>
            <person name="Spring S."/>
            <person name="Abt B."/>
            <person name="Goker M."/>
            <person name="Detter J.C."/>
            <person name="Woyke T."/>
            <person name="Bristow J."/>
            <person name="Markowitz V."/>
            <person name="Hugenholtz P."/>
            <person name="Eisen J.A."/>
            <person name="Kyrpides N.C."/>
            <person name="Klenk H.P."/>
            <person name="Lapidus A."/>
        </authorList>
    </citation>
    <scope>NUCLEOTIDE SEQUENCE [LARGE SCALE GENOMIC DNA]</scope>
    <source>
        <strain evidence="5">DSM 15567 / CIP 107919 / 50-1 BON</strain>
    </source>
</reference>
<dbReference type="KEGG" id="mas:Mahau_0901"/>
<protein>
    <submittedName>
        <fullName evidence="4">ROK family protein</fullName>
    </submittedName>
</protein>
<keyword evidence="3" id="KW-0119">Carbohydrate metabolism</keyword>
<dbReference type="SUPFAM" id="SSF46785">
    <property type="entry name" value="Winged helix' DNA-binding domain"/>
    <property type="match status" value="1"/>
</dbReference>
<dbReference type="STRING" id="697281.Mahau_0901"/>
<comment type="similarity">
    <text evidence="2">Belongs to the ROK (NagC/XylR) family.</text>
</comment>
<dbReference type="PANTHER" id="PTHR18964:SF149">
    <property type="entry name" value="BIFUNCTIONAL UDP-N-ACETYLGLUCOSAMINE 2-EPIMERASE_N-ACETYLMANNOSAMINE KINASE"/>
    <property type="match status" value="1"/>
</dbReference>